<gene>
    <name evidence="1" type="ORF">LCGC14_0831860</name>
</gene>
<reference evidence="1" key="1">
    <citation type="journal article" date="2015" name="Nature">
        <title>Complex archaea that bridge the gap between prokaryotes and eukaryotes.</title>
        <authorList>
            <person name="Spang A."/>
            <person name="Saw J.H."/>
            <person name="Jorgensen S.L."/>
            <person name="Zaremba-Niedzwiedzka K."/>
            <person name="Martijn J."/>
            <person name="Lind A.E."/>
            <person name="van Eijk R."/>
            <person name="Schleper C."/>
            <person name="Guy L."/>
            <person name="Ettema T.J."/>
        </authorList>
    </citation>
    <scope>NUCLEOTIDE SEQUENCE</scope>
</reference>
<dbReference type="EMBL" id="LAZR01002389">
    <property type="protein sequence ID" value="KKN30677.1"/>
    <property type="molecule type" value="Genomic_DNA"/>
</dbReference>
<sequence length="62" mass="7158">MTIEQLQSDGYRVAEFIYTKCDTGVKAILILTRMGTLDDFVSHSRDRINYTEPVGYRIQGDR</sequence>
<comment type="caution">
    <text evidence="1">The sequence shown here is derived from an EMBL/GenBank/DDBJ whole genome shotgun (WGS) entry which is preliminary data.</text>
</comment>
<dbReference type="AlphaFoldDB" id="A0A0F9Q102"/>
<proteinExistence type="predicted"/>
<name>A0A0F9Q102_9ZZZZ</name>
<organism evidence="1">
    <name type="scientific">marine sediment metagenome</name>
    <dbReference type="NCBI Taxonomy" id="412755"/>
    <lineage>
        <taxon>unclassified sequences</taxon>
        <taxon>metagenomes</taxon>
        <taxon>ecological metagenomes</taxon>
    </lineage>
</organism>
<evidence type="ECO:0000313" key="1">
    <source>
        <dbReference type="EMBL" id="KKN30677.1"/>
    </source>
</evidence>
<accession>A0A0F9Q102</accession>
<protein>
    <submittedName>
        <fullName evidence="1">Uncharacterized protein</fullName>
    </submittedName>
</protein>